<evidence type="ECO:0000256" key="6">
    <source>
        <dbReference type="RuleBase" id="RU363042"/>
    </source>
</evidence>
<evidence type="ECO:0000256" key="5">
    <source>
        <dbReference type="ARBA" id="ARBA00023136"/>
    </source>
</evidence>
<dbReference type="EC" id="2.3.2.3" evidence="6"/>
<dbReference type="GO" id="GO:0046677">
    <property type="term" value="P:response to antibiotic"/>
    <property type="evidence" value="ECO:0007669"/>
    <property type="project" value="UniProtKB-KW"/>
</dbReference>
<comment type="caution">
    <text evidence="7">The sequence shown here is derived from an EMBL/GenBank/DDBJ whole genome shotgun (WGS) entry which is preliminary data.</text>
</comment>
<feature type="transmembrane region" description="Helical" evidence="6">
    <location>
        <begin position="9"/>
        <end position="26"/>
    </location>
</feature>
<dbReference type="GO" id="GO:0050071">
    <property type="term" value="F:phosphatidylglycerol lysyltransferase activity"/>
    <property type="evidence" value="ECO:0007669"/>
    <property type="project" value="UniProtKB-EC"/>
</dbReference>
<dbReference type="PANTHER" id="PTHR37693:SF1">
    <property type="entry name" value="INTEGRAL MEMBRANE PROTEIN"/>
    <property type="match status" value="1"/>
</dbReference>
<keyword evidence="3 6" id="KW-0812">Transmembrane</keyword>
<dbReference type="GeneID" id="60059071"/>
<evidence type="ECO:0000256" key="1">
    <source>
        <dbReference type="ARBA" id="ARBA00004651"/>
    </source>
</evidence>
<sequence>MNSKTKQSLSLLFMILLMGLTSYFIFKDQSISSLLQALKTVNPFYILLGLAMMFIFVACEAMNTFSIMKALKQKVSYLKCLGFAFVGFYFSSITPSSSGGQPAQMFYMSKAKINLSYSSLNLLIITVVYQIVMMLYGGILFLVNHDFLMTNLNGIKYFLIFSVSINLILTTAILMAMFSKKFIYQLINFLTTLLAKMKLLKNVEATRQKLETLVLEYTKGAAYIKTQPLLLLQIVLTTTIQLTATYLVPFFVYKAFHLNTYTMLEIISLQALVSLAVSSIPLPGAVGASENAFMSVFKLFFASHLLVPAMLLCRGISFYSFLLISGIISMIVHIVLSKDKTNYPPRTALSS</sequence>
<dbReference type="RefSeq" id="WP_006785000.1">
    <property type="nucleotide sequence ID" value="NZ_CAJJOK010000022.1"/>
</dbReference>
<feature type="transmembrane region" description="Helical" evidence="6">
    <location>
        <begin position="155"/>
        <end position="176"/>
    </location>
</feature>
<keyword evidence="5 6" id="KW-0472">Membrane</keyword>
<dbReference type="GO" id="GO:0005886">
    <property type="term" value="C:plasma membrane"/>
    <property type="evidence" value="ECO:0007669"/>
    <property type="project" value="UniProtKB-SubCell"/>
</dbReference>
<feature type="transmembrane region" description="Helical" evidence="6">
    <location>
        <begin position="77"/>
        <end position="97"/>
    </location>
</feature>
<evidence type="ECO:0000256" key="2">
    <source>
        <dbReference type="ARBA" id="ARBA00022475"/>
    </source>
</evidence>
<keyword evidence="4 6" id="KW-1133">Transmembrane helix</keyword>
<name>A0A9X4XD62_9FIRM</name>
<comment type="function">
    <text evidence="6">Catalyzes the transfer of a lysyl group from L-lysyl-tRNA(Lys) to membrane-bound phosphatidylglycerol (PG), which produces lysylphosphatidylglycerol (LPG), a major component of the bacterial membrane with a positive net charge. LPG synthesis contributes to bacterial virulence as it is involved in the resistance mechanism against cationic antimicrobial peptides (CAMP) produces by the host's immune system (defensins, cathelicidins) and by the competing microorganisms.</text>
</comment>
<keyword evidence="6" id="KW-0443">Lipid metabolism</keyword>
<organism evidence="7 8">
    <name type="scientific">Turicibacter sanguinis</name>
    <dbReference type="NCBI Taxonomy" id="154288"/>
    <lineage>
        <taxon>Bacteria</taxon>
        <taxon>Bacillati</taxon>
        <taxon>Bacillota</taxon>
        <taxon>Erysipelotrichia</taxon>
        <taxon>Erysipelotrichales</taxon>
        <taxon>Turicibacteraceae</taxon>
        <taxon>Turicibacter</taxon>
    </lineage>
</organism>
<keyword evidence="6" id="KW-0046">Antibiotic resistance</keyword>
<keyword evidence="6" id="KW-0808">Transferase</keyword>
<feature type="transmembrane region" description="Helical" evidence="6">
    <location>
        <begin position="229"/>
        <end position="252"/>
    </location>
</feature>
<dbReference type="Pfam" id="PF03706">
    <property type="entry name" value="LPG_synthase_TM"/>
    <property type="match status" value="1"/>
</dbReference>
<dbReference type="AlphaFoldDB" id="A0A9X4XD62"/>
<dbReference type="Proteomes" id="UP000487649">
    <property type="component" value="Unassembled WGS sequence"/>
</dbReference>
<dbReference type="GO" id="GO:0006629">
    <property type="term" value="P:lipid metabolic process"/>
    <property type="evidence" value="ECO:0007669"/>
    <property type="project" value="UniProtKB-KW"/>
</dbReference>
<feature type="transmembrane region" description="Helical" evidence="6">
    <location>
        <begin position="318"/>
        <end position="336"/>
    </location>
</feature>
<dbReference type="NCBIfam" id="TIGR00374">
    <property type="entry name" value="flippase-like domain"/>
    <property type="match status" value="1"/>
</dbReference>
<accession>A0A9X4XD62</accession>
<dbReference type="PANTHER" id="PTHR37693">
    <property type="entry name" value="PHOSPHATIDYLGLYCEROL LYSYLTRANSFERASE"/>
    <property type="match status" value="1"/>
</dbReference>
<feature type="transmembrane region" description="Helical" evidence="6">
    <location>
        <begin position="258"/>
        <end position="280"/>
    </location>
</feature>
<feature type="transmembrane region" description="Helical" evidence="6">
    <location>
        <begin position="46"/>
        <end position="65"/>
    </location>
</feature>
<reference evidence="7 8" key="1">
    <citation type="journal article" date="2019" name="Nat. Med.">
        <title>A library of human gut bacterial isolates paired with longitudinal multiomics data enables mechanistic microbiome research.</title>
        <authorList>
            <person name="Poyet M."/>
            <person name="Groussin M."/>
            <person name="Gibbons S.M."/>
            <person name="Avila-Pacheco J."/>
            <person name="Jiang X."/>
            <person name="Kearney S.M."/>
            <person name="Perrotta A.R."/>
            <person name="Berdy B."/>
            <person name="Zhao S."/>
            <person name="Lieberman T.D."/>
            <person name="Swanson P.K."/>
            <person name="Smith M."/>
            <person name="Roesemann S."/>
            <person name="Alexander J.E."/>
            <person name="Rich S.A."/>
            <person name="Livny J."/>
            <person name="Vlamakis H."/>
            <person name="Clish C."/>
            <person name="Bullock K."/>
            <person name="Deik A."/>
            <person name="Scott J."/>
            <person name="Pierce K.A."/>
            <person name="Xavier R.J."/>
            <person name="Alm E.J."/>
        </authorList>
    </citation>
    <scope>NUCLEOTIDE SEQUENCE [LARGE SCALE GENOMIC DNA]</scope>
    <source>
        <strain evidence="7 8">BIOML-A198</strain>
    </source>
</reference>
<comment type="similarity">
    <text evidence="6">Belongs to the LPG synthase family.</text>
</comment>
<evidence type="ECO:0000313" key="8">
    <source>
        <dbReference type="Proteomes" id="UP000487649"/>
    </source>
</evidence>
<proteinExistence type="inferred from homology"/>
<evidence type="ECO:0000256" key="4">
    <source>
        <dbReference type="ARBA" id="ARBA00022989"/>
    </source>
</evidence>
<comment type="catalytic activity">
    <reaction evidence="6">
        <text>L-lysyl-tRNA(Lys) + a 1,2-diacyl-sn-glycero-3-phospho-(1'-sn-glycerol) = a 1,2-diacyl-sn-glycero-3-phospho-1'-(3'-O-L-lysyl)-sn-glycerol + tRNA(Lys)</text>
        <dbReference type="Rhea" id="RHEA:10668"/>
        <dbReference type="Rhea" id="RHEA-COMP:9696"/>
        <dbReference type="Rhea" id="RHEA-COMP:9697"/>
        <dbReference type="ChEBI" id="CHEBI:64716"/>
        <dbReference type="ChEBI" id="CHEBI:75792"/>
        <dbReference type="ChEBI" id="CHEBI:78442"/>
        <dbReference type="ChEBI" id="CHEBI:78529"/>
        <dbReference type="EC" id="2.3.2.3"/>
    </reaction>
</comment>
<dbReference type="EMBL" id="WMQE01000004">
    <property type="protein sequence ID" value="MTK20387.1"/>
    <property type="molecule type" value="Genomic_DNA"/>
</dbReference>
<evidence type="ECO:0000256" key="3">
    <source>
        <dbReference type="ARBA" id="ARBA00022692"/>
    </source>
</evidence>
<protein>
    <recommendedName>
        <fullName evidence="6">Phosphatidylglycerol lysyltransferase</fullName>
        <ecNumber evidence="6">2.3.2.3</ecNumber>
    </recommendedName>
    <alternativeName>
        <fullName evidence="6">Lysylphosphatidylglycerol synthase</fullName>
    </alternativeName>
</protein>
<keyword evidence="2" id="KW-1003">Cell membrane</keyword>
<dbReference type="InterPro" id="IPR022791">
    <property type="entry name" value="L-PG_synthase/AglD"/>
</dbReference>
<evidence type="ECO:0000313" key="7">
    <source>
        <dbReference type="EMBL" id="MTK20387.1"/>
    </source>
</evidence>
<comment type="subcellular location">
    <subcellularLocation>
        <location evidence="1 6">Cell membrane</location>
        <topology evidence="1 6">Multi-pass membrane protein</topology>
    </subcellularLocation>
</comment>
<feature type="transmembrane region" description="Helical" evidence="6">
    <location>
        <begin position="117"/>
        <end position="143"/>
    </location>
</feature>
<gene>
    <name evidence="6" type="primary">mprF</name>
    <name evidence="7" type="ORF">GMA92_02900</name>
</gene>